<dbReference type="HOGENOM" id="CLU_1444295_0_0_1"/>
<accession>A0A0D0DWK7</accession>
<sequence length="170" mass="18744">NLPGAYEFQSVIEAYIVGELQVGCLSGPFRSSPLQVTIKKGIDSAPDKYCICQHLSYEGSMGYSVNDEIDPRGYPTEWGMAEEYTKIIRHAPPGAQAALLDIEAVYHTIPTAPDHKCYTVILFNGHFYLDHNVPFGIASVAGLQGEVAGAVLHIWKTLHIKPTKKWVDDI</sequence>
<gene>
    <name evidence="1" type="ORF">PAXRUDRAFT_92523</name>
</gene>
<reference evidence="1 2" key="1">
    <citation type="submission" date="2014-04" db="EMBL/GenBank/DDBJ databases">
        <authorList>
            <consortium name="DOE Joint Genome Institute"/>
            <person name="Kuo A."/>
            <person name="Kohler A."/>
            <person name="Jargeat P."/>
            <person name="Nagy L.G."/>
            <person name="Floudas D."/>
            <person name="Copeland A."/>
            <person name="Barry K.W."/>
            <person name="Cichocki N."/>
            <person name="Veneault-Fourrey C."/>
            <person name="LaButti K."/>
            <person name="Lindquist E.A."/>
            <person name="Lipzen A."/>
            <person name="Lundell T."/>
            <person name="Morin E."/>
            <person name="Murat C."/>
            <person name="Sun H."/>
            <person name="Tunlid A."/>
            <person name="Henrissat B."/>
            <person name="Grigoriev I.V."/>
            <person name="Hibbett D.S."/>
            <person name="Martin F."/>
            <person name="Nordberg H.P."/>
            <person name="Cantor M.N."/>
            <person name="Hua S.X."/>
        </authorList>
    </citation>
    <scope>NUCLEOTIDE SEQUENCE [LARGE SCALE GENOMIC DNA]</scope>
    <source>
        <strain evidence="1 2">Ve08.2h10</strain>
    </source>
</reference>
<feature type="non-terminal residue" evidence="1">
    <location>
        <position position="170"/>
    </location>
</feature>
<feature type="non-terminal residue" evidence="1">
    <location>
        <position position="1"/>
    </location>
</feature>
<evidence type="ECO:0000313" key="1">
    <source>
        <dbReference type="EMBL" id="KIK90444.1"/>
    </source>
</evidence>
<proteinExistence type="predicted"/>
<dbReference type="AlphaFoldDB" id="A0A0D0DWK7"/>
<dbReference type="PANTHER" id="PTHR33050">
    <property type="entry name" value="REVERSE TRANSCRIPTASE DOMAIN-CONTAINING PROTEIN"/>
    <property type="match status" value="1"/>
</dbReference>
<protein>
    <submittedName>
        <fullName evidence="1">Uncharacterized protein</fullName>
    </submittedName>
</protein>
<dbReference type="InParanoid" id="A0A0D0DWK7"/>
<dbReference type="EMBL" id="KN825519">
    <property type="protein sequence ID" value="KIK90444.1"/>
    <property type="molecule type" value="Genomic_DNA"/>
</dbReference>
<organism evidence="1 2">
    <name type="scientific">Paxillus rubicundulus Ve08.2h10</name>
    <dbReference type="NCBI Taxonomy" id="930991"/>
    <lineage>
        <taxon>Eukaryota</taxon>
        <taxon>Fungi</taxon>
        <taxon>Dikarya</taxon>
        <taxon>Basidiomycota</taxon>
        <taxon>Agaricomycotina</taxon>
        <taxon>Agaricomycetes</taxon>
        <taxon>Agaricomycetidae</taxon>
        <taxon>Boletales</taxon>
        <taxon>Paxilineae</taxon>
        <taxon>Paxillaceae</taxon>
        <taxon>Paxillus</taxon>
    </lineage>
</organism>
<reference evidence="2" key="2">
    <citation type="submission" date="2015-01" db="EMBL/GenBank/DDBJ databases">
        <title>Evolutionary Origins and Diversification of the Mycorrhizal Mutualists.</title>
        <authorList>
            <consortium name="DOE Joint Genome Institute"/>
            <consortium name="Mycorrhizal Genomics Consortium"/>
            <person name="Kohler A."/>
            <person name="Kuo A."/>
            <person name="Nagy L.G."/>
            <person name="Floudas D."/>
            <person name="Copeland A."/>
            <person name="Barry K.W."/>
            <person name="Cichocki N."/>
            <person name="Veneault-Fourrey C."/>
            <person name="LaButti K."/>
            <person name="Lindquist E.A."/>
            <person name="Lipzen A."/>
            <person name="Lundell T."/>
            <person name="Morin E."/>
            <person name="Murat C."/>
            <person name="Riley R."/>
            <person name="Ohm R."/>
            <person name="Sun H."/>
            <person name="Tunlid A."/>
            <person name="Henrissat B."/>
            <person name="Grigoriev I.V."/>
            <person name="Hibbett D.S."/>
            <person name="Martin F."/>
        </authorList>
    </citation>
    <scope>NUCLEOTIDE SEQUENCE [LARGE SCALE GENOMIC DNA]</scope>
    <source>
        <strain evidence="2">Ve08.2h10</strain>
    </source>
</reference>
<dbReference type="PANTHER" id="PTHR33050:SF7">
    <property type="entry name" value="RIBONUCLEASE H"/>
    <property type="match status" value="1"/>
</dbReference>
<evidence type="ECO:0000313" key="2">
    <source>
        <dbReference type="Proteomes" id="UP000054538"/>
    </source>
</evidence>
<dbReference type="STRING" id="930991.A0A0D0DWK7"/>
<dbReference type="Proteomes" id="UP000054538">
    <property type="component" value="Unassembled WGS sequence"/>
</dbReference>
<dbReference type="OrthoDB" id="2616143at2759"/>
<name>A0A0D0DWK7_9AGAM</name>
<keyword evidence="2" id="KW-1185">Reference proteome</keyword>
<dbReference type="InterPro" id="IPR052055">
    <property type="entry name" value="Hepadnavirus_pol/RT"/>
</dbReference>